<dbReference type="EMBL" id="KZ825842">
    <property type="protein sequence ID" value="PYH96104.1"/>
    <property type="molecule type" value="Genomic_DNA"/>
</dbReference>
<gene>
    <name evidence="2" type="ORF">BO71DRAFT_397352</name>
</gene>
<accession>A0A319DG27</accession>
<feature type="region of interest" description="Disordered" evidence="1">
    <location>
        <begin position="147"/>
        <end position="170"/>
    </location>
</feature>
<evidence type="ECO:0000256" key="1">
    <source>
        <dbReference type="SAM" id="MobiDB-lite"/>
    </source>
</evidence>
<reference evidence="2 3" key="1">
    <citation type="submission" date="2018-02" db="EMBL/GenBank/DDBJ databases">
        <title>The genomes of Aspergillus section Nigri reveals drivers in fungal speciation.</title>
        <authorList>
            <consortium name="DOE Joint Genome Institute"/>
            <person name="Vesth T.C."/>
            <person name="Nybo J."/>
            <person name="Theobald S."/>
            <person name="Brandl J."/>
            <person name="Frisvad J.C."/>
            <person name="Nielsen K.F."/>
            <person name="Lyhne E.K."/>
            <person name="Kogle M.E."/>
            <person name="Kuo A."/>
            <person name="Riley R."/>
            <person name="Clum A."/>
            <person name="Nolan M."/>
            <person name="Lipzen A."/>
            <person name="Salamov A."/>
            <person name="Henrissat B."/>
            <person name="Wiebenga A."/>
            <person name="De vries R.P."/>
            <person name="Grigoriev I.V."/>
            <person name="Mortensen U.H."/>
            <person name="Andersen M.R."/>
            <person name="Baker S.E."/>
        </authorList>
    </citation>
    <scope>NUCLEOTIDE SEQUENCE [LARGE SCALE GENOMIC DNA]</scope>
    <source>
        <strain evidence="2 3">CBS 707.79</strain>
    </source>
</reference>
<feature type="region of interest" description="Disordered" evidence="1">
    <location>
        <begin position="1"/>
        <end position="86"/>
    </location>
</feature>
<feature type="compositionally biased region" description="Basic and acidic residues" evidence="1">
    <location>
        <begin position="25"/>
        <end position="37"/>
    </location>
</feature>
<name>A0A319DG27_9EURO</name>
<keyword evidence="3" id="KW-1185">Reference proteome</keyword>
<evidence type="ECO:0000313" key="3">
    <source>
        <dbReference type="Proteomes" id="UP000247810"/>
    </source>
</evidence>
<dbReference type="Proteomes" id="UP000247810">
    <property type="component" value="Unassembled WGS sequence"/>
</dbReference>
<feature type="compositionally biased region" description="Polar residues" evidence="1">
    <location>
        <begin position="71"/>
        <end position="80"/>
    </location>
</feature>
<proteinExistence type="predicted"/>
<sequence length="208" mass="22908">MKGFISSANERPRPRYTGRGPGEGGEGHEESSSDQKGRGSKRKPVPRPNAPPTCRGARRGMMTGRRKKNPNKPSLAQADNSRGWDPGCESRKVCCVIRPHPHWGNSPGAFRVPQAKALEGSVLWTSTHSLAVTGRCRWTPGWVQHRSQSRARRRGREGIGQEAWGPADRGYWRAQGQPLDPSLKSPPSSRLPPITTLRPVVVVRIFSA</sequence>
<protein>
    <submittedName>
        <fullName evidence="2">Uncharacterized protein</fullName>
    </submittedName>
</protein>
<evidence type="ECO:0000313" key="2">
    <source>
        <dbReference type="EMBL" id="PYH96104.1"/>
    </source>
</evidence>
<dbReference type="VEuPathDB" id="FungiDB:BO71DRAFT_397352"/>
<dbReference type="AlphaFoldDB" id="A0A319DG27"/>
<organism evidence="2 3">
    <name type="scientific">Aspergillus ellipticus CBS 707.79</name>
    <dbReference type="NCBI Taxonomy" id="1448320"/>
    <lineage>
        <taxon>Eukaryota</taxon>
        <taxon>Fungi</taxon>
        <taxon>Dikarya</taxon>
        <taxon>Ascomycota</taxon>
        <taxon>Pezizomycotina</taxon>
        <taxon>Eurotiomycetes</taxon>
        <taxon>Eurotiomycetidae</taxon>
        <taxon>Eurotiales</taxon>
        <taxon>Aspergillaceae</taxon>
        <taxon>Aspergillus</taxon>
        <taxon>Aspergillus subgen. Circumdati</taxon>
    </lineage>
</organism>